<dbReference type="AlphaFoldDB" id="K0YV15"/>
<feature type="transmembrane region" description="Helical" evidence="10">
    <location>
        <begin position="385"/>
        <end position="404"/>
    </location>
</feature>
<feature type="transmembrane region" description="Helical" evidence="10">
    <location>
        <begin position="424"/>
        <end position="443"/>
    </location>
</feature>
<feature type="transmembrane region" description="Helical" evidence="10">
    <location>
        <begin position="172"/>
        <end position="193"/>
    </location>
</feature>
<keyword evidence="8 10" id="KW-0472">Membrane</keyword>
<keyword evidence="3" id="KW-0813">Transport</keyword>
<sequence>MSSHGMSATGTPAPSAGADTGESGHLQRNLQNRHVQLIAIGGAIGTGLFMGSGKTIATAGPSILLVYIIIGAILFMFMRAMGELLLSDSRYHTFADIARDLIGPWAGFVTGWTYWMCWVVTGVADVIAITGYVRFWWPQTPAWIPIVITTVLLFSLNAMTVKAFGETEFWFALVKIIAILALVVVGFIMVAMHTTSEAGTTAAVSNLWSHGGVFPKGFIGFLGGFQIALFAFVGIELVGTTTAETADPEKTLPKAINSIPVRIMLFYVAALAAIMMVTPWDQVDPERSPFVTMFSMTGLAAAATIVNIVVLTSAASSANSGIYSTSRMLFGLASRGDAPKIFARLSQRHVPKNALFLSCVCLLSGIIVMASGGSISAAFTLVTSMSATLFMGVWVVIIVSYLIYLRRYPERHEASVFKAPWGAASAWIVFIFMLAMVAVLILFEDTRQGLFTSLVWIVFIVGVALINRHRMLKRAEEGALDHAVADV</sequence>
<proteinExistence type="inferred from homology"/>
<feature type="transmembrane region" description="Helical" evidence="10">
    <location>
        <begin position="102"/>
        <end position="130"/>
    </location>
</feature>
<feature type="transmembrane region" description="Helical" evidence="10">
    <location>
        <begin position="449"/>
        <end position="466"/>
    </location>
</feature>
<evidence type="ECO:0000313" key="13">
    <source>
        <dbReference type="Proteomes" id="UP000003994"/>
    </source>
</evidence>
<keyword evidence="5 10" id="KW-0812">Transmembrane</keyword>
<dbReference type="GO" id="GO:0055085">
    <property type="term" value="P:transmembrane transport"/>
    <property type="evidence" value="ECO:0007669"/>
    <property type="project" value="InterPro"/>
</dbReference>
<accession>K0YV15</accession>
<feature type="domain" description="Amino acid permease/ SLC12A" evidence="11">
    <location>
        <begin position="34"/>
        <end position="473"/>
    </location>
</feature>
<feature type="transmembrane region" description="Helical" evidence="10">
    <location>
        <begin position="213"/>
        <end position="238"/>
    </location>
</feature>
<evidence type="ECO:0000256" key="2">
    <source>
        <dbReference type="ARBA" id="ARBA00008583"/>
    </source>
</evidence>
<dbReference type="GO" id="GO:0006865">
    <property type="term" value="P:amino acid transport"/>
    <property type="evidence" value="ECO:0007669"/>
    <property type="project" value="UniProtKB-KW"/>
</dbReference>
<dbReference type="PIRSF" id="PIRSF006060">
    <property type="entry name" value="AA_transporter"/>
    <property type="match status" value="1"/>
</dbReference>
<evidence type="ECO:0000256" key="1">
    <source>
        <dbReference type="ARBA" id="ARBA00004651"/>
    </source>
</evidence>
<dbReference type="HOGENOM" id="CLU_007946_9_3_11"/>
<dbReference type="FunFam" id="1.20.1740.10:FF:000001">
    <property type="entry name" value="Amino acid permease"/>
    <property type="match status" value="1"/>
</dbReference>
<dbReference type="EMBL" id="AGWQ01000003">
    <property type="protein sequence ID" value="EJZ87712.1"/>
    <property type="molecule type" value="Genomic_DNA"/>
</dbReference>
<evidence type="ECO:0000256" key="4">
    <source>
        <dbReference type="ARBA" id="ARBA00022475"/>
    </source>
</evidence>
<feature type="transmembrane region" description="Helical" evidence="10">
    <location>
        <begin position="37"/>
        <end position="57"/>
    </location>
</feature>
<feature type="transmembrane region" description="Helical" evidence="10">
    <location>
        <begin position="259"/>
        <end position="278"/>
    </location>
</feature>
<evidence type="ECO:0000256" key="3">
    <source>
        <dbReference type="ARBA" id="ARBA00022448"/>
    </source>
</evidence>
<keyword evidence="4" id="KW-1003">Cell membrane</keyword>
<dbReference type="PATRIC" id="fig|883077.3.peg.327"/>
<dbReference type="STRING" id="883077.HMPREF9241_00340"/>
<keyword evidence="7 10" id="KW-1133">Transmembrane helix</keyword>
<evidence type="ECO:0000256" key="5">
    <source>
        <dbReference type="ARBA" id="ARBA00022692"/>
    </source>
</evidence>
<comment type="similarity">
    <text evidence="2">Belongs to the amino acid-polyamine-organocation (APC) superfamily. Amino acid transporter (AAT) (TC 2.A.3.1) family.</text>
</comment>
<keyword evidence="6" id="KW-0029">Amino-acid transport</keyword>
<feature type="transmembrane region" description="Helical" evidence="10">
    <location>
        <begin position="290"/>
        <end position="311"/>
    </location>
</feature>
<keyword evidence="13" id="KW-1185">Reference proteome</keyword>
<feature type="transmembrane region" description="Helical" evidence="10">
    <location>
        <begin position="63"/>
        <end position="81"/>
    </location>
</feature>
<protein>
    <recommendedName>
        <fullName evidence="11">Amino acid permease/ SLC12A domain-containing protein</fullName>
    </recommendedName>
</protein>
<comment type="caution">
    <text evidence="12">The sequence shown here is derived from an EMBL/GenBank/DDBJ whole genome shotgun (WGS) entry which is preliminary data.</text>
</comment>
<reference evidence="12 13" key="1">
    <citation type="submission" date="2012-07" db="EMBL/GenBank/DDBJ databases">
        <title>The Genome Sequence of Actinomyces turicensis ACS-279-V-COL4.</title>
        <authorList>
            <consortium name="The Broad Institute Genome Sequencing Platform"/>
            <person name="Earl A."/>
            <person name="Ward D."/>
            <person name="Feldgarden M."/>
            <person name="Gevers D."/>
            <person name="Saerens B."/>
            <person name="Vaneechoutte M."/>
            <person name="Walker B."/>
            <person name="Young S.K."/>
            <person name="Zeng Q."/>
            <person name="Gargeya S."/>
            <person name="Fitzgerald M."/>
            <person name="Haas B."/>
            <person name="Abouelleil A."/>
            <person name="Alvarado L."/>
            <person name="Arachchi H.M."/>
            <person name="Berlin A."/>
            <person name="Chapman S.B."/>
            <person name="Goldberg J."/>
            <person name="Griggs A."/>
            <person name="Gujja S."/>
            <person name="Hansen M."/>
            <person name="Howarth C."/>
            <person name="Imamovic A."/>
            <person name="Larimer J."/>
            <person name="McCowen C."/>
            <person name="Montmayeur A."/>
            <person name="Murphy C."/>
            <person name="Neiman D."/>
            <person name="Pearson M."/>
            <person name="Priest M."/>
            <person name="Roberts A."/>
            <person name="Saif S."/>
            <person name="Shea T."/>
            <person name="Sisk P."/>
            <person name="Sykes S."/>
            <person name="Wortman J."/>
            <person name="Nusbaum C."/>
            <person name="Birren B."/>
        </authorList>
    </citation>
    <scope>NUCLEOTIDE SEQUENCE [LARGE SCALE GENOMIC DNA]</scope>
    <source>
        <strain evidence="12 13">ACS-279-V-Col4</strain>
    </source>
</reference>
<evidence type="ECO:0000256" key="7">
    <source>
        <dbReference type="ARBA" id="ARBA00022989"/>
    </source>
</evidence>
<evidence type="ECO:0000256" key="10">
    <source>
        <dbReference type="SAM" id="Phobius"/>
    </source>
</evidence>
<dbReference type="PANTHER" id="PTHR43495">
    <property type="entry name" value="GABA PERMEASE"/>
    <property type="match status" value="1"/>
</dbReference>
<feature type="compositionally biased region" description="Polar residues" evidence="9">
    <location>
        <begin position="1"/>
        <end position="12"/>
    </location>
</feature>
<feature type="transmembrane region" description="Helical" evidence="10">
    <location>
        <begin position="142"/>
        <end position="160"/>
    </location>
</feature>
<evidence type="ECO:0000259" key="11">
    <source>
        <dbReference type="Pfam" id="PF00324"/>
    </source>
</evidence>
<name>K0YV15_9ACTO</name>
<evidence type="ECO:0000256" key="6">
    <source>
        <dbReference type="ARBA" id="ARBA00022970"/>
    </source>
</evidence>
<evidence type="ECO:0000313" key="12">
    <source>
        <dbReference type="EMBL" id="EJZ87712.1"/>
    </source>
</evidence>
<dbReference type="Gene3D" id="1.20.1740.10">
    <property type="entry name" value="Amino acid/polyamine transporter I"/>
    <property type="match status" value="1"/>
</dbReference>
<feature type="region of interest" description="Disordered" evidence="9">
    <location>
        <begin position="1"/>
        <end position="24"/>
    </location>
</feature>
<dbReference type="Pfam" id="PF00324">
    <property type="entry name" value="AA_permease"/>
    <property type="match status" value="1"/>
</dbReference>
<dbReference type="PANTHER" id="PTHR43495:SF2">
    <property type="entry name" value="D-SERINE_D-ALANINE_GLYCINE TRANSPORTER"/>
    <property type="match status" value="1"/>
</dbReference>
<dbReference type="InterPro" id="IPR004841">
    <property type="entry name" value="AA-permease/SLC12A_dom"/>
</dbReference>
<dbReference type="GO" id="GO:0005886">
    <property type="term" value="C:plasma membrane"/>
    <property type="evidence" value="ECO:0007669"/>
    <property type="project" value="UniProtKB-SubCell"/>
</dbReference>
<organism evidence="12 13">
    <name type="scientific">Schaalia turicensis ACS-279-V-Col4</name>
    <dbReference type="NCBI Taxonomy" id="883077"/>
    <lineage>
        <taxon>Bacteria</taxon>
        <taxon>Bacillati</taxon>
        <taxon>Actinomycetota</taxon>
        <taxon>Actinomycetes</taxon>
        <taxon>Actinomycetales</taxon>
        <taxon>Actinomycetaceae</taxon>
        <taxon>Schaalia</taxon>
    </lineage>
</organism>
<feature type="transmembrane region" description="Helical" evidence="10">
    <location>
        <begin position="354"/>
        <end position="379"/>
    </location>
</feature>
<dbReference type="Proteomes" id="UP000003994">
    <property type="component" value="Unassembled WGS sequence"/>
</dbReference>
<dbReference type="eggNOG" id="COG1113">
    <property type="taxonomic scope" value="Bacteria"/>
</dbReference>
<evidence type="ECO:0000256" key="9">
    <source>
        <dbReference type="SAM" id="MobiDB-lite"/>
    </source>
</evidence>
<comment type="subcellular location">
    <subcellularLocation>
        <location evidence="1">Cell membrane</location>
        <topology evidence="1">Multi-pass membrane protein</topology>
    </subcellularLocation>
</comment>
<gene>
    <name evidence="12" type="ORF">HMPREF9241_00340</name>
</gene>
<evidence type="ECO:0000256" key="8">
    <source>
        <dbReference type="ARBA" id="ARBA00023136"/>
    </source>
</evidence>